<dbReference type="EMBL" id="CP080507">
    <property type="protein sequence ID" value="QYM80722.1"/>
    <property type="molecule type" value="Genomic_DNA"/>
</dbReference>
<dbReference type="PANTHER" id="PTHR11766:SF0">
    <property type="entry name" value="TYROSINE--TRNA LIGASE, MITOCHONDRIAL"/>
    <property type="match status" value="1"/>
</dbReference>
<keyword evidence="6 12" id="KW-0694">RNA-binding</keyword>
<proteinExistence type="inferred from homology"/>
<dbReference type="InterPro" id="IPR036986">
    <property type="entry name" value="S4_RNA-bd_sf"/>
</dbReference>
<accession>A0A8F9XHX3</accession>
<evidence type="ECO:0000313" key="15">
    <source>
        <dbReference type="Proteomes" id="UP000825051"/>
    </source>
</evidence>
<evidence type="ECO:0000256" key="9">
    <source>
        <dbReference type="ARBA" id="ARBA00048248"/>
    </source>
</evidence>
<evidence type="ECO:0000259" key="13">
    <source>
        <dbReference type="SMART" id="SM00363"/>
    </source>
</evidence>
<dbReference type="AlphaFoldDB" id="A0A8F9XHX3"/>
<dbReference type="GO" id="GO:0006437">
    <property type="term" value="P:tyrosyl-tRNA aminoacylation"/>
    <property type="evidence" value="ECO:0007669"/>
    <property type="project" value="UniProtKB-UniRule"/>
</dbReference>
<dbReference type="InterPro" id="IPR014729">
    <property type="entry name" value="Rossmann-like_a/b/a_fold"/>
</dbReference>
<evidence type="ECO:0000256" key="6">
    <source>
        <dbReference type="ARBA" id="ARBA00022884"/>
    </source>
</evidence>
<organism evidence="14 15">
    <name type="scientific">Horticoccus luteus</name>
    <dbReference type="NCBI Taxonomy" id="2862869"/>
    <lineage>
        <taxon>Bacteria</taxon>
        <taxon>Pseudomonadati</taxon>
        <taxon>Verrucomicrobiota</taxon>
        <taxon>Opitutia</taxon>
        <taxon>Opitutales</taxon>
        <taxon>Opitutaceae</taxon>
        <taxon>Horticoccus</taxon>
    </lineage>
</organism>
<dbReference type="KEGG" id="ole:K0B96_09030"/>
<feature type="binding site" evidence="11">
    <location>
        <position position="34"/>
    </location>
    <ligand>
        <name>L-tyrosine</name>
        <dbReference type="ChEBI" id="CHEBI:58315"/>
    </ligand>
</feature>
<dbReference type="GO" id="GO:0003723">
    <property type="term" value="F:RNA binding"/>
    <property type="evidence" value="ECO:0007669"/>
    <property type="project" value="UniProtKB-KW"/>
</dbReference>
<keyword evidence="3 11" id="KW-0436">Ligase</keyword>
<evidence type="ECO:0000256" key="3">
    <source>
        <dbReference type="ARBA" id="ARBA00022598"/>
    </source>
</evidence>
<keyword evidence="8 11" id="KW-0030">Aminoacyl-tRNA synthetase</keyword>
<dbReference type="GO" id="GO:0005829">
    <property type="term" value="C:cytosol"/>
    <property type="evidence" value="ECO:0007669"/>
    <property type="project" value="TreeGrafter"/>
</dbReference>
<dbReference type="Gene3D" id="3.10.290.10">
    <property type="entry name" value="RNA-binding S4 domain"/>
    <property type="match status" value="1"/>
</dbReference>
<feature type="short sequence motif" description="'KMSKS' region" evidence="11">
    <location>
        <begin position="231"/>
        <end position="235"/>
    </location>
</feature>
<dbReference type="GO" id="GO:0042803">
    <property type="term" value="F:protein homodimerization activity"/>
    <property type="evidence" value="ECO:0007669"/>
    <property type="project" value="UniProtKB-ARBA"/>
</dbReference>
<keyword evidence="15" id="KW-1185">Reference proteome</keyword>
<comment type="catalytic activity">
    <reaction evidence="9 11">
        <text>tRNA(Tyr) + L-tyrosine + ATP = L-tyrosyl-tRNA(Tyr) + AMP + diphosphate + H(+)</text>
        <dbReference type="Rhea" id="RHEA:10220"/>
        <dbReference type="Rhea" id="RHEA-COMP:9706"/>
        <dbReference type="Rhea" id="RHEA-COMP:9707"/>
        <dbReference type="ChEBI" id="CHEBI:15378"/>
        <dbReference type="ChEBI" id="CHEBI:30616"/>
        <dbReference type="ChEBI" id="CHEBI:33019"/>
        <dbReference type="ChEBI" id="CHEBI:58315"/>
        <dbReference type="ChEBI" id="CHEBI:78442"/>
        <dbReference type="ChEBI" id="CHEBI:78536"/>
        <dbReference type="ChEBI" id="CHEBI:456215"/>
        <dbReference type="EC" id="6.1.1.1"/>
    </reaction>
</comment>
<evidence type="ECO:0000256" key="10">
    <source>
        <dbReference type="ARBA" id="ARBA00060965"/>
    </source>
</evidence>
<dbReference type="SMART" id="SM00363">
    <property type="entry name" value="S4"/>
    <property type="match status" value="1"/>
</dbReference>
<dbReference type="FunFam" id="3.40.50.620:FF:000008">
    <property type="entry name" value="Tyrosine--tRNA ligase"/>
    <property type="match status" value="1"/>
</dbReference>
<dbReference type="InterPro" id="IPR024107">
    <property type="entry name" value="Tyr-tRNA-ligase_bac_1"/>
</dbReference>
<keyword evidence="7 11" id="KW-0648">Protein biosynthesis</keyword>
<evidence type="ECO:0000256" key="11">
    <source>
        <dbReference type="HAMAP-Rule" id="MF_02006"/>
    </source>
</evidence>
<keyword evidence="4 11" id="KW-0547">Nucleotide-binding</keyword>
<dbReference type="Pfam" id="PF22421">
    <property type="entry name" value="SYY_C-terminal"/>
    <property type="match status" value="1"/>
</dbReference>
<feature type="domain" description="RNA-binding S4" evidence="13">
    <location>
        <begin position="359"/>
        <end position="416"/>
    </location>
</feature>
<reference evidence="14" key="1">
    <citation type="submission" date="2021-08" db="EMBL/GenBank/DDBJ databases">
        <title>Genome of a novel bacterium of the phylum Verrucomicrobia, Oleiharenicola sp. KSB-15.</title>
        <authorList>
            <person name="Chung J.-H."/>
            <person name="Ahn J.-H."/>
            <person name="Yoon Y."/>
            <person name="Kim D.-Y."/>
            <person name="An S.-H."/>
            <person name="Park I."/>
            <person name="Yeon J."/>
        </authorList>
    </citation>
    <scope>NUCLEOTIDE SEQUENCE</scope>
    <source>
        <strain evidence="14">KSB-15</strain>
    </source>
</reference>
<feature type="binding site" evidence="11">
    <location>
        <position position="175"/>
    </location>
    <ligand>
        <name>L-tyrosine</name>
        <dbReference type="ChEBI" id="CHEBI:58315"/>
    </ligand>
</feature>
<comment type="function">
    <text evidence="11">Catalyzes the attachment of tyrosine to tRNA(Tyr) in a two-step reaction: tyrosine is first activated by ATP to form Tyr-AMP and then transferred to the acceptor end of tRNA(Tyr).</text>
</comment>
<dbReference type="InterPro" id="IPR054608">
    <property type="entry name" value="SYY-like_C"/>
</dbReference>
<dbReference type="InterPro" id="IPR001412">
    <property type="entry name" value="aa-tRNA-synth_I_CS"/>
</dbReference>
<dbReference type="InterPro" id="IPR002942">
    <property type="entry name" value="S4_RNA-bd"/>
</dbReference>
<keyword evidence="5 11" id="KW-0067">ATP-binding</keyword>
<evidence type="ECO:0000313" key="14">
    <source>
        <dbReference type="EMBL" id="QYM80722.1"/>
    </source>
</evidence>
<dbReference type="RefSeq" id="WP_220166322.1">
    <property type="nucleotide sequence ID" value="NZ_CP080507.1"/>
</dbReference>
<evidence type="ECO:0000256" key="5">
    <source>
        <dbReference type="ARBA" id="ARBA00022840"/>
    </source>
</evidence>
<dbReference type="GO" id="GO:0004831">
    <property type="term" value="F:tyrosine-tRNA ligase activity"/>
    <property type="evidence" value="ECO:0007669"/>
    <property type="project" value="UniProtKB-UniRule"/>
</dbReference>
<name>A0A8F9XHX3_9BACT</name>
<evidence type="ECO:0000256" key="8">
    <source>
        <dbReference type="ARBA" id="ARBA00023146"/>
    </source>
</evidence>
<feature type="binding site" evidence="11">
    <location>
        <position position="234"/>
    </location>
    <ligand>
        <name>ATP</name>
        <dbReference type="ChEBI" id="CHEBI:30616"/>
    </ligand>
</feature>
<gene>
    <name evidence="11 14" type="primary">tyrS</name>
    <name evidence="14" type="ORF">K0B96_09030</name>
</gene>
<dbReference type="InterPro" id="IPR002307">
    <property type="entry name" value="Tyr-tRNA-ligase"/>
</dbReference>
<comment type="similarity">
    <text evidence="10 11">Belongs to the class-I aminoacyl-tRNA synthetase family. TyrS type 1 subfamily.</text>
</comment>
<evidence type="ECO:0000256" key="1">
    <source>
        <dbReference type="ARBA" id="ARBA00004496"/>
    </source>
</evidence>
<evidence type="ECO:0000256" key="12">
    <source>
        <dbReference type="PROSITE-ProRule" id="PRU00182"/>
    </source>
</evidence>
<dbReference type="SUPFAM" id="SSF55174">
    <property type="entry name" value="Alpha-L RNA-binding motif"/>
    <property type="match status" value="1"/>
</dbReference>
<dbReference type="Gene3D" id="1.10.240.10">
    <property type="entry name" value="Tyrosyl-Transfer RNA Synthetase"/>
    <property type="match status" value="1"/>
</dbReference>
<evidence type="ECO:0000256" key="2">
    <source>
        <dbReference type="ARBA" id="ARBA00022490"/>
    </source>
</evidence>
<dbReference type="HAMAP" id="MF_02006">
    <property type="entry name" value="Tyr_tRNA_synth_type1"/>
    <property type="match status" value="1"/>
</dbReference>
<evidence type="ECO:0000256" key="7">
    <source>
        <dbReference type="ARBA" id="ARBA00022917"/>
    </source>
</evidence>
<sequence length="425" mass="46330">MSIIADLQWRGLLADCTDLDALTKRLAENPVTLYCGFDPTSDSLHVGHLVPQLTLRRFQLAGHHPITLAGGATGMIGDPGGKSAERNLLTREQLTHNVACIKGQLARLLDFDHATNPALLVDNATWTAPISFLDFLRDVGKHFSLNSMIAKESVRSRLESESGISFTEFSYQLLQAYDFYHLRHTHACELQIGGTEQWGNITAGTDLIRKKLGVTVWGLTFPLILKADGTKFGKTEGGAVWLDPKKTSPYKFYQFFVNTEDAKVGEYLRKFTFLSRPEIEALEAKHSANPGAREAHKALAAEVTRLVHGPAALEAALKASAILFGAEIGDTAEETFRDVVGEIPTKEFAAAQLASPGTALLDLLVHAGLCPSKGQARKDVEGGGIYLNNVRVAEAGRLVTAADLLFARYLLLRKGKRTYAVLHAL</sequence>
<dbReference type="PROSITE" id="PS50889">
    <property type="entry name" value="S4"/>
    <property type="match status" value="1"/>
</dbReference>
<dbReference type="NCBIfam" id="TIGR00234">
    <property type="entry name" value="tyrS"/>
    <property type="match status" value="1"/>
</dbReference>
<dbReference type="PROSITE" id="PS00178">
    <property type="entry name" value="AA_TRNA_LIGASE_I"/>
    <property type="match status" value="1"/>
</dbReference>
<dbReference type="Gene3D" id="3.40.50.620">
    <property type="entry name" value="HUPs"/>
    <property type="match status" value="1"/>
</dbReference>
<dbReference type="PANTHER" id="PTHR11766">
    <property type="entry name" value="TYROSYL-TRNA SYNTHETASE"/>
    <property type="match status" value="1"/>
</dbReference>
<feature type="short sequence motif" description="'HIGH' region" evidence="11">
    <location>
        <begin position="39"/>
        <end position="48"/>
    </location>
</feature>
<dbReference type="SUPFAM" id="SSF52374">
    <property type="entry name" value="Nucleotidylyl transferase"/>
    <property type="match status" value="1"/>
</dbReference>
<dbReference type="Pfam" id="PF00579">
    <property type="entry name" value="tRNA-synt_1b"/>
    <property type="match status" value="1"/>
</dbReference>
<evidence type="ECO:0000256" key="4">
    <source>
        <dbReference type="ARBA" id="ARBA00022741"/>
    </source>
</evidence>
<dbReference type="InterPro" id="IPR024088">
    <property type="entry name" value="Tyr-tRNA-ligase_bac-type"/>
</dbReference>
<dbReference type="GO" id="GO:0005524">
    <property type="term" value="F:ATP binding"/>
    <property type="evidence" value="ECO:0007669"/>
    <property type="project" value="UniProtKB-UniRule"/>
</dbReference>
<dbReference type="Proteomes" id="UP000825051">
    <property type="component" value="Chromosome"/>
</dbReference>
<comment type="subcellular location">
    <subcellularLocation>
        <location evidence="1 11">Cytoplasm</location>
    </subcellularLocation>
</comment>
<dbReference type="InterPro" id="IPR002305">
    <property type="entry name" value="aa-tRNA-synth_Ic"/>
</dbReference>
<dbReference type="FunFam" id="1.10.240.10:FF:000001">
    <property type="entry name" value="Tyrosine--tRNA ligase"/>
    <property type="match status" value="1"/>
</dbReference>
<keyword evidence="2 11" id="KW-0963">Cytoplasm</keyword>
<comment type="subunit">
    <text evidence="11">Homodimer.</text>
</comment>
<dbReference type="PRINTS" id="PR01040">
    <property type="entry name" value="TRNASYNTHTYR"/>
</dbReference>
<dbReference type="CDD" id="cd00805">
    <property type="entry name" value="TyrRS_core"/>
    <property type="match status" value="1"/>
</dbReference>
<dbReference type="EC" id="6.1.1.1" evidence="11"/>
<feature type="binding site" evidence="11">
    <location>
        <position position="171"/>
    </location>
    <ligand>
        <name>L-tyrosine</name>
        <dbReference type="ChEBI" id="CHEBI:58315"/>
    </ligand>
</feature>
<protein>
    <recommendedName>
        <fullName evidence="11">Tyrosine--tRNA ligase</fullName>
        <ecNumber evidence="11">6.1.1.1</ecNumber>
    </recommendedName>
    <alternativeName>
        <fullName evidence="11">Tyrosyl-tRNA synthetase</fullName>
        <shortName evidence="11">TyrRS</shortName>
    </alternativeName>
</protein>